<dbReference type="Proteomes" id="UP000295129">
    <property type="component" value="Unassembled WGS sequence"/>
</dbReference>
<evidence type="ECO:0000256" key="9">
    <source>
        <dbReference type="ARBA" id="ARBA00023008"/>
    </source>
</evidence>
<evidence type="ECO:0000256" key="14">
    <source>
        <dbReference type="SAM" id="Phobius"/>
    </source>
</evidence>
<evidence type="ECO:0000256" key="11">
    <source>
        <dbReference type="ARBA" id="ARBA00024688"/>
    </source>
</evidence>
<dbReference type="PANTHER" id="PTHR22888:SF9">
    <property type="entry name" value="CYTOCHROME C OXIDASE SUBUNIT 2"/>
    <property type="match status" value="1"/>
</dbReference>
<dbReference type="InterPro" id="IPR014222">
    <property type="entry name" value="Cyt_c_oxidase_su2"/>
</dbReference>
<evidence type="ECO:0000256" key="13">
    <source>
        <dbReference type="ARBA" id="ARBA00047816"/>
    </source>
</evidence>
<evidence type="ECO:0000256" key="6">
    <source>
        <dbReference type="ARBA" id="ARBA00022723"/>
    </source>
</evidence>
<dbReference type="NCBIfam" id="TIGR02866">
    <property type="entry name" value="CoxB"/>
    <property type="match status" value="1"/>
</dbReference>
<protein>
    <recommendedName>
        <fullName evidence="12">Cytochrome aa3 subunit 2</fullName>
    </recommendedName>
</protein>
<dbReference type="GO" id="GO:0004129">
    <property type="term" value="F:cytochrome-c oxidase activity"/>
    <property type="evidence" value="ECO:0007669"/>
    <property type="project" value="UniProtKB-EC"/>
</dbReference>
<feature type="transmembrane region" description="Helical" evidence="14">
    <location>
        <begin position="37"/>
        <end position="60"/>
    </location>
</feature>
<evidence type="ECO:0000256" key="2">
    <source>
        <dbReference type="ARBA" id="ARBA00007866"/>
    </source>
</evidence>
<feature type="domain" description="Cytochrome oxidase subunit II copper A binding" evidence="15">
    <location>
        <begin position="75"/>
        <end position="187"/>
    </location>
</feature>
<dbReference type="InterPro" id="IPR045187">
    <property type="entry name" value="CcO_II"/>
</dbReference>
<keyword evidence="9" id="KW-0186">Copper</keyword>
<keyword evidence="4" id="KW-0679">Respiratory chain</keyword>
<keyword evidence="3" id="KW-0813">Transport</keyword>
<comment type="similarity">
    <text evidence="2">Belongs to the cytochrome c oxidase subunit 2 family.</text>
</comment>
<keyword evidence="17" id="KW-1185">Reference proteome</keyword>
<sequence length="190" mass="20622">MLTVGTIVLIGVVALWLHALRRPSAMVGPVEAKRITLLWLVGGGLLLPGFAIIALLAFGIPAGHRMLPLPPASGEAPLRIEVIGHQWWWEVHYPDTGVVLADELHLPAGQPVDVVVRSADVIHSFWIPRLAGKIDMVPGRSNLIRLQADEAGEYRGQCAEYCGVSHAFMVLRVVAHEPAAYAAWQQERGG</sequence>
<dbReference type="InterPro" id="IPR034236">
    <property type="entry name" value="CuRO_CcO_Caa3_II"/>
</dbReference>
<dbReference type="PROSITE" id="PS50857">
    <property type="entry name" value="COX2_CUA"/>
    <property type="match status" value="1"/>
</dbReference>
<evidence type="ECO:0000256" key="8">
    <source>
        <dbReference type="ARBA" id="ARBA00022989"/>
    </source>
</evidence>
<dbReference type="SUPFAM" id="SSF49503">
    <property type="entry name" value="Cupredoxins"/>
    <property type="match status" value="1"/>
</dbReference>
<dbReference type="CDD" id="cd04213">
    <property type="entry name" value="CuRO_CcO_Caa3_II"/>
    <property type="match status" value="1"/>
</dbReference>
<evidence type="ECO:0000256" key="1">
    <source>
        <dbReference type="ARBA" id="ARBA00004141"/>
    </source>
</evidence>
<evidence type="ECO:0000256" key="3">
    <source>
        <dbReference type="ARBA" id="ARBA00022448"/>
    </source>
</evidence>
<evidence type="ECO:0000313" key="17">
    <source>
        <dbReference type="Proteomes" id="UP000295129"/>
    </source>
</evidence>
<evidence type="ECO:0000256" key="4">
    <source>
        <dbReference type="ARBA" id="ARBA00022660"/>
    </source>
</evidence>
<dbReference type="AlphaFoldDB" id="A0A4R6ECM1"/>
<proteinExistence type="inferred from homology"/>
<keyword evidence="5 14" id="KW-0812">Transmembrane</keyword>
<comment type="subcellular location">
    <subcellularLocation>
        <location evidence="1">Membrane</location>
        <topology evidence="1">Multi-pass membrane protein</topology>
    </subcellularLocation>
</comment>
<dbReference type="GO" id="GO:0005507">
    <property type="term" value="F:copper ion binding"/>
    <property type="evidence" value="ECO:0007669"/>
    <property type="project" value="InterPro"/>
</dbReference>
<comment type="function">
    <text evidence="11">Subunits I and II form the functional core of the enzyme complex. Electrons originating in cytochrome c are transferred via heme a and Cu(A) to the binuclear center formed by heme a3 and Cu(B).</text>
</comment>
<dbReference type="InterPro" id="IPR001505">
    <property type="entry name" value="Copper_CuA"/>
</dbReference>
<dbReference type="Pfam" id="PF00116">
    <property type="entry name" value="COX2"/>
    <property type="match status" value="1"/>
</dbReference>
<dbReference type="EMBL" id="SNVV01000003">
    <property type="protein sequence ID" value="TDN55910.1"/>
    <property type="molecule type" value="Genomic_DNA"/>
</dbReference>
<dbReference type="GO" id="GO:0016491">
    <property type="term" value="F:oxidoreductase activity"/>
    <property type="evidence" value="ECO:0007669"/>
    <property type="project" value="InterPro"/>
</dbReference>
<accession>A0A4R6ECM1</accession>
<gene>
    <name evidence="16" type="ORF">C7389_103248</name>
</gene>
<keyword evidence="6" id="KW-0479">Metal-binding</keyword>
<keyword evidence="8 14" id="KW-1133">Transmembrane helix</keyword>
<name>A0A4R6ECM1_9RHOO</name>
<evidence type="ECO:0000256" key="10">
    <source>
        <dbReference type="ARBA" id="ARBA00023136"/>
    </source>
</evidence>
<reference evidence="16 17" key="1">
    <citation type="submission" date="2019-03" db="EMBL/GenBank/DDBJ databases">
        <title>Genomic Encyclopedia of Type Strains, Phase IV (KMG-IV): sequencing the most valuable type-strain genomes for metagenomic binning, comparative biology and taxonomic classification.</title>
        <authorList>
            <person name="Goeker M."/>
        </authorList>
    </citation>
    <scope>NUCLEOTIDE SEQUENCE [LARGE SCALE GENOMIC DNA]</scope>
    <source>
        <strain evidence="16 17">DSM 12121</strain>
    </source>
</reference>
<evidence type="ECO:0000256" key="7">
    <source>
        <dbReference type="ARBA" id="ARBA00022982"/>
    </source>
</evidence>
<comment type="caution">
    <text evidence="16">The sequence shown here is derived from an EMBL/GenBank/DDBJ whole genome shotgun (WGS) entry which is preliminary data.</text>
</comment>
<keyword evidence="7" id="KW-0249">Electron transport</keyword>
<evidence type="ECO:0000256" key="5">
    <source>
        <dbReference type="ARBA" id="ARBA00022692"/>
    </source>
</evidence>
<dbReference type="InterPro" id="IPR008972">
    <property type="entry name" value="Cupredoxin"/>
</dbReference>
<evidence type="ECO:0000313" key="16">
    <source>
        <dbReference type="EMBL" id="TDN55910.1"/>
    </source>
</evidence>
<keyword evidence="10 14" id="KW-0472">Membrane</keyword>
<evidence type="ECO:0000259" key="15">
    <source>
        <dbReference type="PROSITE" id="PS50857"/>
    </source>
</evidence>
<dbReference type="PANTHER" id="PTHR22888">
    <property type="entry name" value="CYTOCHROME C OXIDASE, SUBUNIT II"/>
    <property type="match status" value="1"/>
</dbReference>
<dbReference type="Gene3D" id="2.60.40.420">
    <property type="entry name" value="Cupredoxins - blue copper proteins"/>
    <property type="match status" value="1"/>
</dbReference>
<dbReference type="GO" id="GO:0042773">
    <property type="term" value="P:ATP synthesis coupled electron transport"/>
    <property type="evidence" value="ECO:0007669"/>
    <property type="project" value="TreeGrafter"/>
</dbReference>
<dbReference type="GO" id="GO:0016020">
    <property type="term" value="C:membrane"/>
    <property type="evidence" value="ECO:0007669"/>
    <property type="project" value="UniProtKB-SubCell"/>
</dbReference>
<organism evidence="16 17">
    <name type="scientific">Azoarcus indigens</name>
    <dbReference type="NCBI Taxonomy" id="29545"/>
    <lineage>
        <taxon>Bacteria</taxon>
        <taxon>Pseudomonadati</taxon>
        <taxon>Pseudomonadota</taxon>
        <taxon>Betaproteobacteria</taxon>
        <taxon>Rhodocyclales</taxon>
        <taxon>Zoogloeaceae</taxon>
        <taxon>Azoarcus</taxon>
    </lineage>
</organism>
<dbReference type="PROSITE" id="PS00078">
    <property type="entry name" value="COX2"/>
    <property type="match status" value="1"/>
</dbReference>
<comment type="catalytic activity">
    <reaction evidence="13">
        <text>4 Fe(II)-[cytochrome c] + O2 + 8 H(+)(in) = 4 Fe(III)-[cytochrome c] + 2 H2O + 4 H(+)(out)</text>
        <dbReference type="Rhea" id="RHEA:11436"/>
        <dbReference type="Rhea" id="RHEA-COMP:10350"/>
        <dbReference type="Rhea" id="RHEA-COMP:14399"/>
        <dbReference type="ChEBI" id="CHEBI:15377"/>
        <dbReference type="ChEBI" id="CHEBI:15378"/>
        <dbReference type="ChEBI" id="CHEBI:15379"/>
        <dbReference type="ChEBI" id="CHEBI:29033"/>
        <dbReference type="ChEBI" id="CHEBI:29034"/>
        <dbReference type="EC" id="7.1.1.9"/>
    </reaction>
</comment>
<evidence type="ECO:0000256" key="12">
    <source>
        <dbReference type="ARBA" id="ARBA00031399"/>
    </source>
</evidence>
<dbReference type="InterPro" id="IPR002429">
    <property type="entry name" value="CcO_II-like_C"/>
</dbReference>